<keyword evidence="1" id="KW-0472">Membrane</keyword>
<comment type="caution">
    <text evidence="3">The sequence shown here is derived from an EMBL/GenBank/DDBJ whole genome shotgun (WGS) entry which is preliminary data.</text>
</comment>
<accession>A0A5M3WFW3</accession>
<evidence type="ECO:0000313" key="3">
    <source>
        <dbReference type="EMBL" id="GES06982.1"/>
    </source>
</evidence>
<name>A0A5M3WFW3_9ACTN</name>
<dbReference type="Proteomes" id="UP000331127">
    <property type="component" value="Unassembled WGS sequence"/>
</dbReference>
<dbReference type="SUPFAM" id="SSF51445">
    <property type="entry name" value="(Trans)glycosidases"/>
    <property type="match status" value="1"/>
</dbReference>
<dbReference type="InterPro" id="IPR001223">
    <property type="entry name" value="Glyco_hydro18_cat"/>
</dbReference>
<dbReference type="GO" id="GO:0005975">
    <property type="term" value="P:carbohydrate metabolic process"/>
    <property type="evidence" value="ECO:0007669"/>
    <property type="project" value="InterPro"/>
</dbReference>
<evidence type="ECO:0000256" key="1">
    <source>
        <dbReference type="SAM" id="Phobius"/>
    </source>
</evidence>
<proteinExistence type="predicted"/>
<gene>
    <name evidence="3" type="ORF">Amac_005770</name>
</gene>
<keyword evidence="4" id="KW-1185">Reference proteome</keyword>
<evidence type="ECO:0000313" key="4">
    <source>
        <dbReference type="Proteomes" id="UP000331127"/>
    </source>
</evidence>
<keyword evidence="1" id="KW-1133">Transmembrane helix</keyword>
<dbReference type="Pfam" id="PF00704">
    <property type="entry name" value="Glyco_hydro_18"/>
    <property type="match status" value="1"/>
</dbReference>
<dbReference type="EMBL" id="BLAE01000004">
    <property type="protein sequence ID" value="GES06982.1"/>
    <property type="molecule type" value="Genomic_DNA"/>
</dbReference>
<organism evidence="3 4">
    <name type="scientific">Acrocarpospora macrocephala</name>
    <dbReference type="NCBI Taxonomy" id="150177"/>
    <lineage>
        <taxon>Bacteria</taxon>
        <taxon>Bacillati</taxon>
        <taxon>Actinomycetota</taxon>
        <taxon>Actinomycetes</taxon>
        <taxon>Streptosporangiales</taxon>
        <taxon>Streptosporangiaceae</taxon>
        <taxon>Acrocarpospora</taxon>
    </lineage>
</organism>
<dbReference type="InterPro" id="IPR017853">
    <property type="entry name" value="GH"/>
</dbReference>
<reference evidence="3 4" key="1">
    <citation type="submission" date="2019-10" db="EMBL/GenBank/DDBJ databases">
        <title>Whole genome shotgun sequence of Acrocarpospora macrocephala NBRC 16266.</title>
        <authorList>
            <person name="Ichikawa N."/>
            <person name="Kimura A."/>
            <person name="Kitahashi Y."/>
            <person name="Komaki H."/>
            <person name="Oguchi A."/>
        </authorList>
    </citation>
    <scope>NUCLEOTIDE SEQUENCE [LARGE SCALE GENOMIC DNA]</scope>
    <source>
        <strain evidence="3 4">NBRC 16266</strain>
    </source>
</reference>
<feature type="transmembrane region" description="Helical" evidence="1">
    <location>
        <begin position="7"/>
        <end position="28"/>
    </location>
</feature>
<dbReference type="Gene3D" id="3.20.20.80">
    <property type="entry name" value="Glycosidases"/>
    <property type="match status" value="1"/>
</dbReference>
<keyword evidence="1" id="KW-0812">Transmembrane</keyword>
<evidence type="ECO:0000259" key="2">
    <source>
        <dbReference type="Pfam" id="PF00704"/>
    </source>
</evidence>
<protein>
    <submittedName>
        <fullName evidence="3">Membrane protein</fullName>
    </submittedName>
</protein>
<feature type="domain" description="GH18" evidence="2">
    <location>
        <begin position="99"/>
        <end position="289"/>
    </location>
</feature>
<dbReference type="AlphaFoldDB" id="A0A5M3WFW3"/>
<sequence>MTTRRVLKWLAIIAAVPLTLVLIVAAMLRLDYAGTPAPWAKSTGNDALWLGHAWVDGRRTAADVNTLAARLGSMKDVYVHSGPLDANGTLPAAKYPNAANLLTWWKARLPGVRISAWLGQTVNPDDEGHLNLADQATRARVVAGAKALVDLGFDGIHYDFEPVDDGDADYLALMRETRQAIGSAVLSVATHQIEPVIGATFLFRTVGGHPKYWSPEYFRQMAELTDQVAIMTYDSWTPLQSLYGGYVARQTAMALELTPDTTDLLIGAPAYHDHMVGISDYAESVAMAAEGTRLALTDHGPRPNLGLALYIDFAATEEDWREYEQAWVRATEE</sequence>